<dbReference type="AlphaFoldDB" id="A0A9D1WL54"/>
<accession>A0A9D1WL54</accession>
<keyword evidence="1" id="KW-1133">Transmembrane helix</keyword>
<protein>
    <submittedName>
        <fullName evidence="2">Uncharacterized protein</fullName>
    </submittedName>
</protein>
<reference evidence="2" key="2">
    <citation type="submission" date="2021-04" db="EMBL/GenBank/DDBJ databases">
        <authorList>
            <person name="Gilroy R."/>
        </authorList>
    </citation>
    <scope>NUCLEOTIDE SEQUENCE</scope>
    <source>
        <strain evidence="2">1193</strain>
    </source>
</reference>
<dbReference type="EMBL" id="DXFC01000048">
    <property type="protein sequence ID" value="HIX60928.1"/>
    <property type="molecule type" value="Genomic_DNA"/>
</dbReference>
<evidence type="ECO:0000313" key="2">
    <source>
        <dbReference type="EMBL" id="HIX60928.1"/>
    </source>
</evidence>
<reference evidence="2" key="1">
    <citation type="journal article" date="2021" name="PeerJ">
        <title>Extensive microbial diversity within the chicken gut microbiome revealed by metagenomics and culture.</title>
        <authorList>
            <person name="Gilroy R."/>
            <person name="Ravi A."/>
            <person name="Getino M."/>
            <person name="Pursley I."/>
            <person name="Horton D.L."/>
            <person name="Alikhan N.F."/>
            <person name="Baker D."/>
            <person name="Gharbi K."/>
            <person name="Hall N."/>
            <person name="Watson M."/>
            <person name="Adriaenssens E.M."/>
            <person name="Foster-Nyarko E."/>
            <person name="Jarju S."/>
            <person name="Secka A."/>
            <person name="Antonio M."/>
            <person name="Oren A."/>
            <person name="Chaudhuri R.R."/>
            <person name="La Ragione R."/>
            <person name="Hildebrand F."/>
            <person name="Pallen M.J."/>
        </authorList>
    </citation>
    <scope>NUCLEOTIDE SEQUENCE</scope>
    <source>
        <strain evidence="2">1193</strain>
    </source>
</reference>
<evidence type="ECO:0000313" key="3">
    <source>
        <dbReference type="Proteomes" id="UP000824248"/>
    </source>
</evidence>
<proteinExistence type="predicted"/>
<keyword evidence="1" id="KW-0812">Transmembrane</keyword>
<name>A0A9D1WL54_9GAMM</name>
<dbReference type="Proteomes" id="UP000824248">
    <property type="component" value="Unassembled WGS sequence"/>
</dbReference>
<feature type="transmembrane region" description="Helical" evidence="1">
    <location>
        <begin position="28"/>
        <end position="46"/>
    </location>
</feature>
<evidence type="ECO:0000256" key="1">
    <source>
        <dbReference type="SAM" id="Phobius"/>
    </source>
</evidence>
<comment type="caution">
    <text evidence="2">The sequence shown here is derived from an EMBL/GenBank/DDBJ whole genome shotgun (WGS) entry which is preliminary data.</text>
</comment>
<keyword evidence="1" id="KW-0472">Membrane</keyword>
<gene>
    <name evidence="2" type="ORF">H9854_01650</name>
</gene>
<organism evidence="2 3">
    <name type="scientific">Candidatus Halomonas stercoripullorum</name>
    <dbReference type="NCBI Taxonomy" id="2838617"/>
    <lineage>
        <taxon>Bacteria</taxon>
        <taxon>Pseudomonadati</taxon>
        <taxon>Pseudomonadota</taxon>
        <taxon>Gammaproteobacteria</taxon>
        <taxon>Oceanospirillales</taxon>
        <taxon>Halomonadaceae</taxon>
        <taxon>Halomonas</taxon>
    </lineage>
</organism>
<sequence>MGVKRFAWVLVLLGLVLSLYGWQAWNPVAFVGITLAVLGLVLRVTAGRRPSD</sequence>